<accession>A0A2Z4IHZ2</accession>
<dbReference type="EMBL" id="CP030041">
    <property type="protein sequence ID" value="AWW30176.1"/>
    <property type="molecule type" value="Genomic_DNA"/>
</dbReference>
<name>A0A2Z4IHZ2_9BACT</name>
<keyword evidence="3" id="KW-1185">Reference proteome</keyword>
<evidence type="ECO:0008006" key="4">
    <source>
        <dbReference type="Google" id="ProtNLM"/>
    </source>
</evidence>
<dbReference type="OrthoDB" id="764246at2"/>
<feature type="signal peptide" evidence="1">
    <location>
        <begin position="1"/>
        <end position="16"/>
    </location>
</feature>
<dbReference type="AlphaFoldDB" id="A0A2Z4IHZ2"/>
<feature type="chain" id="PRO_5016287990" description="Outer membrane protein beta-barrel domain-containing protein" evidence="1">
    <location>
        <begin position="17"/>
        <end position="176"/>
    </location>
</feature>
<organism evidence="2 3">
    <name type="scientific">Echinicola strongylocentroti</name>
    <dbReference type="NCBI Taxonomy" id="1795355"/>
    <lineage>
        <taxon>Bacteria</taxon>
        <taxon>Pseudomonadati</taxon>
        <taxon>Bacteroidota</taxon>
        <taxon>Cytophagia</taxon>
        <taxon>Cytophagales</taxon>
        <taxon>Cyclobacteriaceae</taxon>
        <taxon>Echinicola</taxon>
    </lineage>
</organism>
<reference evidence="2 3" key="1">
    <citation type="submission" date="2018-06" db="EMBL/GenBank/DDBJ databases">
        <title>Echinicola strongylocentroti sp. nov., isolated from a sea urchin Strongylocentrotus intermedius.</title>
        <authorList>
            <person name="Bae S.S."/>
        </authorList>
    </citation>
    <scope>NUCLEOTIDE SEQUENCE [LARGE SCALE GENOMIC DNA]</scope>
    <source>
        <strain evidence="2 3">MEBiC08714</strain>
    </source>
</reference>
<keyword evidence="1" id="KW-0732">Signal</keyword>
<gene>
    <name evidence="2" type="ORF">DN752_08595</name>
</gene>
<evidence type="ECO:0000313" key="2">
    <source>
        <dbReference type="EMBL" id="AWW30176.1"/>
    </source>
</evidence>
<sequence>MIICVFLSAFTFNANAQKGDMGLNTAAMAGLPTGDFGDAYGMGWGVSLKGLYSLNSVGQVTLSTGYSQFGLKDTYDENLKGSLGIIPVFAGYRHQLGQLYLEPQLGLSVNRSNLKADFGDAGNLSGSASDTSFGYAASIGYLLGDVDLSLSYQGFSLSSQGLGFIGFRVGYQFKLN</sequence>
<dbReference type="KEGG" id="est:DN752_08595"/>
<protein>
    <recommendedName>
        <fullName evidence="4">Outer membrane protein beta-barrel domain-containing protein</fullName>
    </recommendedName>
</protein>
<dbReference type="Proteomes" id="UP000248688">
    <property type="component" value="Chromosome"/>
</dbReference>
<proteinExistence type="predicted"/>
<evidence type="ECO:0000256" key="1">
    <source>
        <dbReference type="SAM" id="SignalP"/>
    </source>
</evidence>
<evidence type="ECO:0000313" key="3">
    <source>
        <dbReference type="Proteomes" id="UP000248688"/>
    </source>
</evidence>